<accession>A0A3S0LLE1</accession>
<name>A0A3S0LLE1_PSEVE</name>
<dbReference type="EMBL" id="JAAQWE010000074">
    <property type="protein sequence ID" value="NMY01251.1"/>
    <property type="molecule type" value="Genomic_DNA"/>
</dbReference>
<evidence type="ECO:0000313" key="1">
    <source>
        <dbReference type="EMBL" id="NMY01251.1"/>
    </source>
</evidence>
<dbReference type="Proteomes" id="UP000552560">
    <property type="component" value="Unassembled WGS sequence"/>
</dbReference>
<reference evidence="1 2" key="1">
    <citation type="journal article" date="2020" name="Front. Microbiol.">
        <title>Genetic Organization of the aprX-lipA2 Operon Affects the Proteolytic Potential of Pseudomonas Species in Milk.</title>
        <authorList>
            <person name="Maier C."/>
            <person name="Huptas C."/>
            <person name="von Neubeck M."/>
            <person name="Scherer S."/>
            <person name="Wenning M."/>
            <person name="Lucking G."/>
        </authorList>
    </citation>
    <scope>NUCLEOTIDE SEQUENCE [LARGE SCALE GENOMIC DNA]</scope>
    <source>
        <strain evidence="1 2">WS 4671</strain>
    </source>
</reference>
<organism evidence="1 2">
    <name type="scientific">Pseudomonas veronii</name>
    <dbReference type="NCBI Taxonomy" id="76761"/>
    <lineage>
        <taxon>Bacteria</taxon>
        <taxon>Pseudomonadati</taxon>
        <taxon>Pseudomonadota</taxon>
        <taxon>Gammaproteobacteria</taxon>
        <taxon>Pseudomonadales</taxon>
        <taxon>Pseudomonadaceae</taxon>
        <taxon>Pseudomonas</taxon>
    </lineage>
</organism>
<dbReference type="RefSeq" id="WP_057006129.1">
    <property type="nucleotide sequence ID" value="NZ_CP149793.1"/>
</dbReference>
<evidence type="ECO:0000313" key="2">
    <source>
        <dbReference type="Proteomes" id="UP000552560"/>
    </source>
</evidence>
<gene>
    <name evidence="1" type="ORF">HBO43_32385</name>
</gene>
<protein>
    <recommendedName>
        <fullName evidence="3">TolB amino-terminal domain-containing protein</fullName>
    </recommendedName>
</protein>
<comment type="caution">
    <text evidence="1">The sequence shown here is derived from an EMBL/GenBank/DDBJ whole genome shotgun (WGS) entry which is preliminary data.</text>
</comment>
<evidence type="ECO:0008006" key="3">
    <source>
        <dbReference type="Google" id="ProtNLM"/>
    </source>
</evidence>
<sequence>MTDNDIRYFGRDLIELIDVKSARDVLLSSDMFKHSPRMSRLLNYLVEQAIVESVRDTSEYAIGISVFDRDPCSYSTGEDPVVRVQVGRLRAKLRNYYATFGRNAKVRIVIPLGCYMPTFQRQSANATGVAPSHAFCICPFKCLSSQTRWECFTEGLHEELTHHLYKKLDRKIIVESAATCAGIHPAQSLDSVPCNGIGHRLEGSVHVDAERIRTSVRLIDVTTGYVAWSEQFNRAAYTAIAHQQELASSICYALQGFLAMHASILSGHSAHNSGTALL</sequence>
<proteinExistence type="predicted"/>
<dbReference type="AlphaFoldDB" id="A0A3S0LLE1"/>
<dbReference type="OrthoDB" id="54411at2"/>